<comment type="similarity">
    <text evidence="8">Belongs to the binding-protein-dependent transport system permease family.</text>
</comment>
<accession>A0ABZ0MZ04</accession>
<evidence type="ECO:0000256" key="4">
    <source>
        <dbReference type="ARBA" id="ARBA00022519"/>
    </source>
</evidence>
<feature type="transmembrane region" description="Helical" evidence="8">
    <location>
        <begin position="393"/>
        <end position="414"/>
    </location>
</feature>
<feature type="domain" description="ABC transmembrane type-1" evidence="9">
    <location>
        <begin position="68"/>
        <end position="273"/>
    </location>
</feature>
<dbReference type="Proteomes" id="UP001302443">
    <property type="component" value="Chromosome"/>
</dbReference>
<feature type="transmembrane region" description="Helical" evidence="8">
    <location>
        <begin position="347"/>
        <end position="372"/>
    </location>
</feature>
<keyword evidence="5 8" id="KW-0812">Transmembrane</keyword>
<proteinExistence type="inferred from homology"/>
<evidence type="ECO:0000256" key="5">
    <source>
        <dbReference type="ARBA" id="ARBA00022692"/>
    </source>
</evidence>
<gene>
    <name evidence="10" type="ORF">QS795_012780</name>
</gene>
<evidence type="ECO:0000256" key="3">
    <source>
        <dbReference type="ARBA" id="ARBA00022475"/>
    </source>
</evidence>
<evidence type="ECO:0000256" key="6">
    <source>
        <dbReference type="ARBA" id="ARBA00022989"/>
    </source>
</evidence>
<dbReference type="SUPFAM" id="SSF161098">
    <property type="entry name" value="MetI-like"/>
    <property type="match status" value="2"/>
</dbReference>
<feature type="transmembrane region" description="Helical" evidence="8">
    <location>
        <begin position="103"/>
        <end position="124"/>
    </location>
</feature>
<evidence type="ECO:0000256" key="8">
    <source>
        <dbReference type="RuleBase" id="RU363032"/>
    </source>
</evidence>
<name>A0ABZ0MZ04_9GAMM</name>
<keyword evidence="4" id="KW-0997">Cell inner membrane</keyword>
<comment type="subcellular location">
    <subcellularLocation>
        <location evidence="1">Cell inner membrane</location>
        <topology evidence="1">Multi-pass membrane protein</topology>
    </subcellularLocation>
    <subcellularLocation>
        <location evidence="8">Cell membrane</location>
        <topology evidence="8">Multi-pass membrane protein</topology>
    </subcellularLocation>
</comment>
<dbReference type="PANTHER" id="PTHR43357">
    <property type="entry name" value="INNER MEMBRANE ABC TRANSPORTER PERMEASE PROTEIN YDCV"/>
    <property type="match status" value="1"/>
</dbReference>
<feature type="transmembrane region" description="Helical" evidence="8">
    <location>
        <begin position="434"/>
        <end position="456"/>
    </location>
</feature>
<keyword evidence="6 8" id="KW-1133">Transmembrane helix</keyword>
<feature type="domain" description="ABC transmembrane type-1" evidence="9">
    <location>
        <begin position="347"/>
        <end position="554"/>
    </location>
</feature>
<evidence type="ECO:0000259" key="9">
    <source>
        <dbReference type="PROSITE" id="PS50928"/>
    </source>
</evidence>
<evidence type="ECO:0000256" key="7">
    <source>
        <dbReference type="ARBA" id="ARBA00023136"/>
    </source>
</evidence>
<feature type="transmembrane region" description="Helical" evidence="8">
    <location>
        <begin position="202"/>
        <end position="223"/>
    </location>
</feature>
<feature type="transmembrane region" description="Helical" evidence="8">
    <location>
        <begin position="298"/>
        <end position="327"/>
    </location>
</feature>
<dbReference type="RefSeq" id="WP_286271375.1">
    <property type="nucleotide sequence ID" value="NZ_CP135990.1"/>
</dbReference>
<protein>
    <submittedName>
        <fullName evidence="10">Iron ABC transporter permease</fullName>
    </submittedName>
</protein>
<feature type="transmembrane region" description="Helical" evidence="8">
    <location>
        <begin position="69"/>
        <end position="96"/>
    </location>
</feature>
<evidence type="ECO:0000313" key="10">
    <source>
        <dbReference type="EMBL" id="WPA91346.1"/>
    </source>
</evidence>
<feature type="transmembrane region" description="Helical" evidence="8">
    <location>
        <begin position="154"/>
        <end position="174"/>
    </location>
</feature>
<sequence length="568" mass="61208">MDSINKTGLTSTRGAFGLPRVGFSPLTLSVVVITLGVLTPLLFLLGLAASSGFSHWEHLMRYVLPDATLNTLILLLGVGAMVMTIGAGCAWLVTAFDFPGRKLFSWALLLPLAMPTYIVAFAWLDLLHPIGPIQEFIRSVLGYDSPRQFRLPDLRSMTGAILLLGLVLYPYVYLTMRAMFMSQPAHLLEAARTLGLSSTGTFFRVALPMARPALVVGTSLALLETLNDIGASEFLGVNTLTVTVYTTWVTRSDLPAAAQIACSMLTVIILLLALEYYGRKNQRYSTGRQMRGILPSRLTGWQAILATCVTALPVVLGFLAPALFLGWESLKRISDSMTISSSLLQSLQNSLLLAAGVTVVVTLVSIVVAWYARASAISGSSQEWRRTLMKIASLGYAVPGTVLAIGLLTPGMALDNFLAELLDFRGLPLLSTGILLVICCSIRFMAISIGAIDAGLTRIPPSMEQASRLLGESELRTFFRVHLPLLRPALVTSALLVFADAMKELPTTLLLRPVNFETLATSLYAEAARGTYEEGAIAALLIVLAGTLPVILLARSQLTSSQSKRSSQ</sequence>
<dbReference type="CDD" id="cd06261">
    <property type="entry name" value="TM_PBP2"/>
    <property type="match status" value="2"/>
</dbReference>
<dbReference type="Pfam" id="PF00528">
    <property type="entry name" value="BPD_transp_1"/>
    <property type="match status" value="2"/>
</dbReference>
<dbReference type="Gene3D" id="1.10.3720.10">
    <property type="entry name" value="MetI-like"/>
    <property type="match status" value="2"/>
</dbReference>
<dbReference type="EMBL" id="CP135990">
    <property type="protein sequence ID" value="WPA91346.1"/>
    <property type="molecule type" value="Genomic_DNA"/>
</dbReference>
<keyword evidence="3" id="KW-1003">Cell membrane</keyword>
<evidence type="ECO:0000313" key="11">
    <source>
        <dbReference type="Proteomes" id="UP001302443"/>
    </source>
</evidence>
<evidence type="ECO:0000256" key="1">
    <source>
        <dbReference type="ARBA" id="ARBA00004429"/>
    </source>
</evidence>
<organism evidence="10 11">
    <name type="scientific">Providencia zhijiangensis</name>
    <dbReference type="NCBI Taxonomy" id="3053982"/>
    <lineage>
        <taxon>Bacteria</taxon>
        <taxon>Pseudomonadati</taxon>
        <taxon>Pseudomonadota</taxon>
        <taxon>Gammaproteobacteria</taxon>
        <taxon>Enterobacterales</taxon>
        <taxon>Morganellaceae</taxon>
        <taxon>Providencia</taxon>
    </lineage>
</organism>
<dbReference type="InterPro" id="IPR000515">
    <property type="entry name" value="MetI-like"/>
</dbReference>
<dbReference type="InterPro" id="IPR035906">
    <property type="entry name" value="MetI-like_sf"/>
</dbReference>
<feature type="transmembrane region" description="Helical" evidence="8">
    <location>
        <begin position="256"/>
        <end position="277"/>
    </location>
</feature>
<keyword evidence="2 8" id="KW-0813">Transport</keyword>
<keyword evidence="11" id="KW-1185">Reference proteome</keyword>
<dbReference type="PANTHER" id="PTHR43357:SF3">
    <property type="entry name" value="FE(3+)-TRANSPORT SYSTEM PERMEASE PROTEIN FBPB 2"/>
    <property type="match status" value="1"/>
</dbReference>
<reference evidence="10 11" key="1">
    <citation type="submission" date="2023-09" db="EMBL/GenBank/DDBJ databases">
        <title>Genomic Revisitation and Reclassification of the Genus Providencia.</title>
        <authorList>
            <person name="Dong X."/>
        </authorList>
    </citation>
    <scope>NUCLEOTIDE SEQUENCE [LARGE SCALE GENOMIC DNA]</scope>
    <source>
        <strain evidence="10 11">D4759</strain>
    </source>
</reference>
<keyword evidence="7 8" id="KW-0472">Membrane</keyword>
<feature type="transmembrane region" description="Helical" evidence="8">
    <location>
        <begin position="21"/>
        <end position="49"/>
    </location>
</feature>
<feature type="transmembrane region" description="Helical" evidence="8">
    <location>
        <begin position="536"/>
        <end position="554"/>
    </location>
</feature>
<dbReference type="PROSITE" id="PS50928">
    <property type="entry name" value="ABC_TM1"/>
    <property type="match status" value="2"/>
</dbReference>
<evidence type="ECO:0000256" key="2">
    <source>
        <dbReference type="ARBA" id="ARBA00022448"/>
    </source>
</evidence>